<dbReference type="PANTHER" id="PTHR12827">
    <property type="entry name" value="MEIOTIC CHECKPOINT REGULATOR TSG24 FAMILY MEMBER"/>
    <property type="match status" value="1"/>
</dbReference>
<dbReference type="EMBL" id="ML004475">
    <property type="protein sequence ID" value="RKP29758.1"/>
    <property type="molecule type" value="Genomic_DNA"/>
</dbReference>
<name>A0A4P9ZAV8_9ASCO</name>
<dbReference type="GO" id="GO:0007091">
    <property type="term" value="P:metaphase/anaphase transition of mitotic cell cycle"/>
    <property type="evidence" value="ECO:0007669"/>
    <property type="project" value="TreeGrafter"/>
</dbReference>
<reference evidence="7" key="1">
    <citation type="journal article" date="2018" name="Nat. Microbiol.">
        <title>Leveraging single-cell genomics to expand the fungal tree of life.</title>
        <authorList>
            <person name="Ahrendt S.R."/>
            <person name="Quandt C.A."/>
            <person name="Ciobanu D."/>
            <person name="Clum A."/>
            <person name="Salamov A."/>
            <person name="Andreopoulos B."/>
            <person name="Cheng J.F."/>
            <person name="Woyke T."/>
            <person name="Pelin A."/>
            <person name="Henrissat B."/>
            <person name="Reynolds N.K."/>
            <person name="Benny G.L."/>
            <person name="Smith M.E."/>
            <person name="James T.Y."/>
            <person name="Grigoriev I.V."/>
        </authorList>
    </citation>
    <scope>NUCLEOTIDE SEQUENCE [LARGE SCALE GENOMIC DNA]</scope>
    <source>
        <strain evidence="7">Baker2002</strain>
    </source>
</reference>
<keyword evidence="7" id="KW-1185">Reference proteome</keyword>
<keyword evidence="2" id="KW-0132">Cell division</keyword>
<keyword evidence="4" id="KW-0131">Cell cycle</keyword>
<evidence type="ECO:0000256" key="4">
    <source>
        <dbReference type="ARBA" id="ARBA00023306"/>
    </source>
</evidence>
<evidence type="ECO:0000313" key="6">
    <source>
        <dbReference type="EMBL" id="RKP29758.1"/>
    </source>
</evidence>
<accession>A0A4P9ZAV8</accession>
<dbReference type="GO" id="GO:0060090">
    <property type="term" value="F:molecular adaptor activity"/>
    <property type="evidence" value="ECO:0007669"/>
    <property type="project" value="TreeGrafter"/>
</dbReference>
<dbReference type="GO" id="GO:0031145">
    <property type="term" value="P:anaphase-promoting complex-dependent catabolic process"/>
    <property type="evidence" value="ECO:0007669"/>
    <property type="project" value="TreeGrafter"/>
</dbReference>
<comment type="similarity">
    <text evidence="1">Belongs to the APC1 family.</text>
</comment>
<evidence type="ECO:0000313" key="7">
    <source>
        <dbReference type="Proteomes" id="UP000268321"/>
    </source>
</evidence>
<dbReference type="Pfam" id="PF12859">
    <property type="entry name" value="ANAPC1"/>
    <property type="match status" value="1"/>
</dbReference>
<keyword evidence="3" id="KW-0498">Mitosis</keyword>
<organism evidence="6 7">
    <name type="scientific">Metschnikowia bicuspidata</name>
    <dbReference type="NCBI Taxonomy" id="27322"/>
    <lineage>
        <taxon>Eukaryota</taxon>
        <taxon>Fungi</taxon>
        <taxon>Dikarya</taxon>
        <taxon>Ascomycota</taxon>
        <taxon>Saccharomycotina</taxon>
        <taxon>Pichiomycetes</taxon>
        <taxon>Metschnikowiaceae</taxon>
        <taxon>Metschnikowia</taxon>
    </lineage>
</organism>
<feature type="domain" description="Anaphase-promoting complex subunit 1 N-terminal" evidence="5">
    <location>
        <begin position="33"/>
        <end position="139"/>
    </location>
</feature>
<dbReference type="GO" id="GO:0005680">
    <property type="term" value="C:anaphase-promoting complex"/>
    <property type="evidence" value="ECO:0007669"/>
    <property type="project" value="InterPro"/>
</dbReference>
<evidence type="ECO:0000256" key="1">
    <source>
        <dbReference type="ARBA" id="ARBA00010547"/>
    </source>
</evidence>
<gene>
    <name evidence="6" type="ORF">METBISCDRAFT_17864</name>
</gene>
<dbReference type="Proteomes" id="UP000268321">
    <property type="component" value="Unassembled WGS sequence"/>
</dbReference>
<sequence>MALVSPCLELTRELHLPDLPKHKVLLFSHGRRLLVLPRQVIIVHGVVVAQRLTYDEDVLAAAYVRFESDSAPDSAPNAYGQAGHDTHGGRHTHTLVVVLRRGAYVYQRPGRTHMVSFPISVRAAYAFGTGVLLQRDCDATTAEPRFFTLVHPRADLCVVTTSSTSVVSAHESVVYFPNGLDKALTLCATYNTRLRTVNVYFVRAALRAKHAGYVRRRNTLSASSPAGARIWDDDIHDADGAGSFGAGSLGGVGHGAGHGAGSYGAAAHGPGPLSAAPSMSMDKKRTSTLLSGASSMARMGSESTAGDAAPGVPRVPLDLGALRKNMIWTKVGLFASGAKRLHLAVSGLAFDGRTAVVVTNRHSQKTKVYIYNQRAGNAPLYESTYQMRCVYACSLRHAAVPGWMAVLASDSLLRLVHPVLELEAPPVSFGGRLPRMSLIAGSAGNTLALRSSTETRRTYLVSLVLEPTNRAVGACLRTWQYLSGSKINEQVKVLWRTAAMRDAHKDEWNAYVVTLLALIYPFEERPHSEAANPHEDGTERLAAAHTLRTYAHINYALYDLLPFAVVALHLVYEELRLDRLQAGMLNRLGTLLAQLTAWMGWPDAWVSHYGIDPTYIDRHVRLLLVVLVARPPDVMRHLAAAVAGRAEPLLTFAQLVEESDAVNRTVTPTTHALCALFRLLGTRETCRDAVIRAMAEFGVGPAFLDTLPAALAVPLKNYLLQCQDRPELEWNARMLELAGRRDVTALLEPEFSFSGGADIPVDRSGLTDSRDAHAVLGGAHVADSFLPWDGQAEADRVQVTRLIFDRDRRYYEITSLLHQTRTQTATARGAEDGNEYASMLVRRTVAALVGVRTVTMPLGRAALFYGGRMPFLTEKFPIPKFNLNTVLLPARTTIVLQEDAIPLRVMEWGHFHNGVLAGLSISPHAKGITGSWVNFNKPKENNAQHAGFLLGLGLNGHLKRLEEWHIYNYLGPKHPLTSVGLLLGMAASLRASKDNKLTKVLSVHAVALLPQGANDLNVPLVVQAAGLVGIGLLYLETQHRRMSEILLTQVGELCTHADAFEEHESYRLAAGIGLGLINLGKGNDLRGLSGTNVVDTLLAHAVSMRDSHAHADAPHCGAATAGFAAQCGSAAIVALGLIYLRTGNRTIAAKLAVPDSEPLMDYVRPDLLLLRCVARGLVLWDDIRDTRDWVDAQVPAVLRRKHNMAHISALDSDHIAYFYVLAGACLAVAMRYASSQNTRARDTLLHYLDLCMALSRTRADNYDQRIAHGALAQLENVLCVAVAVVMAASGDLAVFRRLRVLHGRIDENVDYGCHMAYSTALGHLFLGGGQYGFAKTNFAVAALVVSLYPVYPRERSDHEVHLQALRHFWALAVEPHCLVVRDVTDGAPVAVPVRVTMANGTVRQELAPCLLPSVDDIAHLQVDSPQFFRVAIDFSVNSAYLERFKSSLVVYVLPKQNYETLRVSMATLLHHSNRTLVHGAARHDTETVARILNAAVARLLSSFDKAVYLDAAASNLHRGATHGPTTGLSVCSIVDTKLELARLALPLSVHDLADLSFLFAYADRVCTRDLCYVDAHCVERLKDAMRAYAQAVRM</sequence>
<protein>
    <recommendedName>
        <fullName evidence="5">Anaphase-promoting complex subunit 1 N-terminal domain-containing protein</fullName>
    </recommendedName>
</protein>
<dbReference type="GO" id="GO:0070979">
    <property type="term" value="P:protein K11-linked ubiquitination"/>
    <property type="evidence" value="ECO:0007669"/>
    <property type="project" value="TreeGrafter"/>
</dbReference>
<dbReference type="GO" id="GO:0051301">
    <property type="term" value="P:cell division"/>
    <property type="evidence" value="ECO:0007669"/>
    <property type="project" value="UniProtKB-KW"/>
</dbReference>
<evidence type="ECO:0000256" key="2">
    <source>
        <dbReference type="ARBA" id="ARBA00022618"/>
    </source>
</evidence>
<dbReference type="InterPro" id="IPR011989">
    <property type="entry name" value="ARM-like"/>
</dbReference>
<dbReference type="PANTHER" id="PTHR12827:SF3">
    <property type="entry name" value="ANAPHASE-PROMOTING COMPLEX SUBUNIT 1"/>
    <property type="match status" value="1"/>
</dbReference>
<dbReference type="Gene3D" id="1.25.10.10">
    <property type="entry name" value="Leucine-rich Repeat Variant"/>
    <property type="match status" value="2"/>
</dbReference>
<dbReference type="InterPro" id="IPR024990">
    <property type="entry name" value="Apc1"/>
</dbReference>
<dbReference type="OrthoDB" id="26401at2759"/>
<evidence type="ECO:0000259" key="5">
    <source>
        <dbReference type="Pfam" id="PF12859"/>
    </source>
</evidence>
<evidence type="ECO:0000256" key="3">
    <source>
        <dbReference type="ARBA" id="ARBA00022776"/>
    </source>
</evidence>
<dbReference type="InterPro" id="IPR049255">
    <property type="entry name" value="Apc1_N"/>
</dbReference>
<proteinExistence type="inferred from homology"/>
<dbReference type="FunFam" id="1.25.10.10:FF:000435">
    <property type="entry name" value="Ubiquitin ligase subunit"/>
    <property type="match status" value="1"/>
</dbReference>